<proteinExistence type="predicted"/>
<evidence type="ECO:0000256" key="1">
    <source>
        <dbReference type="SAM" id="MobiDB-lite"/>
    </source>
</evidence>
<dbReference type="Proteomes" id="UP000317881">
    <property type="component" value="Unassembled WGS sequence"/>
</dbReference>
<protein>
    <submittedName>
        <fullName evidence="2">Uncharacterized protein</fullName>
    </submittedName>
</protein>
<keyword evidence="3" id="KW-1185">Reference proteome</keyword>
<feature type="region of interest" description="Disordered" evidence="1">
    <location>
        <begin position="146"/>
        <end position="168"/>
    </location>
</feature>
<organism evidence="2 3">
    <name type="scientific">Streptomyces spinoverrucosus</name>
    <dbReference type="NCBI Taxonomy" id="284043"/>
    <lineage>
        <taxon>Bacteria</taxon>
        <taxon>Bacillati</taxon>
        <taxon>Actinomycetota</taxon>
        <taxon>Actinomycetes</taxon>
        <taxon>Kitasatosporales</taxon>
        <taxon>Streptomycetaceae</taxon>
        <taxon>Streptomyces</taxon>
    </lineage>
</organism>
<accession>A0A4Y3VL21</accession>
<name>A0A4Y3VL21_9ACTN</name>
<sequence length="168" mass="17382">MRDAGHFGVSPRGARVVHGRSLSLGRHQGPAWPVRGARRPGTLTKETHHMFSTKKIAAVSGLLGGLAVTCTGITQAYAAAGPGACTSDAEGNITCIQWVTGTPAEGDRFARQSQGCVPMQPWTLPSPLSLLSRGTTKIGPEVTCLNSTPKTGDSAESADGPVLPRLLG</sequence>
<evidence type="ECO:0000313" key="2">
    <source>
        <dbReference type="EMBL" id="GEC07243.1"/>
    </source>
</evidence>
<evidence type="ECO:0000313" key="3">
    <source>
        <dbReference type="Proteomes" id="UP000317881"/>
    </source>
</evidence>
<dbReference type="EMBL" id="BJND01000037">
    <property type="protein sequence ID" value="GEC07243.1"/>
    <property type="molecule type" value="Genomic_DNA"/>
</dbReference>
<dbReference type="AlphaFoldDB" id="A0A4Y3VL21"/>
<reference evidence="2 3" key="1">
    <citation type="submission" date="2019-06" db="EMBL/GenBank/DDBJ databases">
        <title>Whole genome shotgun sequence of Streptomyces spinoverrucosus NBRC 14228.</title>
        <authorList>
            <person name="Hosoyama A."/>
            <person name="Uohara A."/>
            <person name="Ohji S."/>
            <person name="Ichikawa N."/>
        </authorList>
    </citation>
    <scope>NUCLEOTIDE SEQUENCE [LARGE SCALE GENOMIC DNA]</scope>
    <source>
        <strain evidence="2 3">NBRC 14228</strain>
    </source>
</reference>
<comment type="caution">
    <text evidence="2">The sequence shown here is derived from an EMBL/GenBank/DDBJ whole genome shotgun (WGS) entry which is preliminary data.</text>
</comment>
<gene>
    <name evidence="2" type="ORF">SSP24_48980</name>
</gene>